<keyword evidence="2" id="KW-1185">Reference proteome</keyword>
<proteinExistence type="predicted"/>
<comment type="caution">
    <text evidence="1">The sequence shown here is derived from an EMBL/GenBank/DDBJ whole genome shotgun (WGS) entry which is preliminary data.</text>
</comment>
<evidence type="ECO:0000313" key="1">
    <source>
        <dbReference type="EMBL" id="EEG56125.1"/>
    </source>
</evidence>
<name>C0CXR5_9FIRM</name>
<gene>
    <name evidence="1" type="ORF">CLOSTASPAR_01790</name>
</gene>
<dbReference type="EMBL" id="ACCJ01000093">
    <property type="protein sequence ID" value="EEG56125.1"/>
    <property type="molecule type" value="Genomic_DNA"/>
</dbReference>
<accession>C0CXR5</accession>
<dbReference type="AlphaFoldDB" id="C0CXR5"/>
<protein>
    <submittedName>
        <fullName evidence="1">Uncharacterized protein</fullName>
    </submittedName>
</protein>
<reference evidence="1 2" key="1">
    <citation type="submission" date="2009-02" db="EMBL/GenBank/DDBJ databases">
        <title>Draft genome sequence of Clostridium asparagiforme (DSM 15981).</title>
        <authorList>
            <person name="Sudarsanam P."/>
            <person name="Ley R."/>
            <person name="Guruge J."/>
            <person name="Turnbaugh P.J."/>
            <person name="Mahowald M."/>
            <person name="Liep D."/>
            <person name="Gordon J."/>
        </authorList>
    </citation>
    <scope>NUCLEOTIDE SEQUENCE [LARGE SCALE GENOMIC DNA]</scope>
    <source>
        <strain evidence="1 2">DSM 15981</strain>
    </source>
</reference>
<dbReference type="HOGENOM" id="CLU_3078234_0_0_9"/>
<dbReference type="Proteomes" id="UP000004756">
    <property type="component" value="Unassembled WGS sequence"/>
</dbReference>
<evidence type="ECO:0000313" key="2">
    <source>
        <dbReference type="Proteomes" id="UP000004756"/>
    </source>
</evidence>
<organism evidence="1 2">
    <name type="scientific">[Clostridium] asparagiforme DSM 15981</name>
    <dbReference type="NCBI Taxonomy" id="518636"/>
    <lineage>
        <taxon>Bacteria</taxon>
        <taxon>Bacillati</taxon>
        <taxon>Bacillota</taxon>
        <taxon>Clostridia</taxon>
        <taxon>Lachnospirales</taxon>
        <taxon>Lachnospiraceae</taxon>
        <taxon>Enterocloster</taxon>
    </lineage>
</organism>
<sequence>MWYNKETYPLSSTCGWRQSIIRKRISYRQPAVGDKVSCIESRDGRAKEDLWI</sequence>